<accession>A0A2G5I518</accession>
<evidence type="ECO:0000313" key="6">
    <source>
        <dbReference type="Proteomes" id="UP001302367"/>
    </source>
</evidence>
<protein>
    <submittedName>
        <fullName evidence="3">Uncharacterized protein</fullName>
    </submittedName>
</protein>
<dbReference type="OrthoDB" id="5383839at2759"/>
<dbReference type="EMBL" id="CP134186">
    <property type="protein sequence ID" value="WPB00570.1"/>
    <property type="molecule type" value="Genomic_DNA"/>
</dbReference>
<dbReference type="AlphaFoldDB" id="A0A2G5I518"/>
<feature type="compositionally biased region" description="Polar residues" evidence="2">
    <location>
        <begin position="26"/>
        <end position="39"/>
    </location>
</feature>
<dbReference type="Proteomes" id="UP000230605">
    <property type="component" value="Chromosome 3"/>
</dbReference>
<keyword evidence="6" id="KW-1185">Reference proteome</keyword>
<dbReference type="EMBL" id="LKMD01000101">
    <property type="protein sequence ID" value="PIA99897.1"/>
    <property type="molecule type" value="Genomic_DNA"/>
</dbReference>
<evidence type="ECO:0000256" key="2">
    <source>
        <dbReference type="SAM" id="MobiDB-lite"/>
    </source>
</evidence>
<name>A0A2G5I518_CERBT</name>
<reference evidence="4 6" key="2">
    <citation type="submission" date="2023-09" db="EMBL/GenBank/DDBJ databases">
        <title>Complete-Gapless Cercospora beticola genome.</title>
        <authorList>
            <person name="Wyatt N.A."/>
            <person name="Spanner R.E."/>
            <person name="Bolton M.D."/>
        </authorList>
    </citation>
    <scope>NUCLEOTIDE SEQUENCE [LARGE SCALE GENOMIC DNA]</scope>
    <source>
        <strain evidence="4">Cb09-40</strain>
    </source>
</reference>
<organism evidence="3 5">
    <name type="scientific">Cercospora beticola</name>
    <name type="common">Sugarbeet leaf spot fungus</name>
    <dbReference type="NCBI Taxonomy" id="122368"/>
    <lineage>
        <taxon>Eukaryota</taxon>
        <taxon>Fungi</taxon>
        <taxon>Dikarya</taxon>
        <taxon>Ascomycota</taxon>
        <taxon>Pezizomycotina</taxon>
        <taxon>Dothideomycetes</taxon>
        <taxon>Dothideomycetidae</taxon>
        <taxon>Mycosphaerellales</taxon>
        <taxon>Mycosphaerellaceae</taxon>
        <taxon>Cercospora</taxon>
    </lineage>
</organism>
<evidence type="ECO:0000313" key="3">
    <source>
        <dbReference type="EMBL" id="PIA99897.1"/>
    </source>
</evidence>
<feature type="compositionally biased region" description="Low complexity" evidence="2">
    <location>
        <begin position="40"/>
        <end position="65"/>
    </location>
</feature>
<proteinExistence type="predicted"/>
<feature type="coiled-coil region" evidence="1">
    <location>
        <begin position="211"/>
        <end position="239"/>
    </location>
</feature>
<dbReference type="Proteomes" id="UP001302367">
    <property type="component" value="Chromosome 3"/>
</dbReference>
<feature type="region of interest" description="Disordered" evidence="2">
    <location>
        <begin position="1"/>
        <end position="113"/>
    </location>
</feature>
<evidence type="ECO:0000313" key="5">
    <source>
        <dbReference type="Proteomes" id="UP000230605"/>
    </source>
</evidence>
<evidence type="ECO:0000313" key="4">
    <source>
        <dbReference type="EMBL" id="WPB00570.1"/>
    </source>
</evidence>
<feature type="compositionally biased region" description="Basic and acidic residues" evidence="2">
    <location>
        <begin position="8"/>
        <end position="17"/>
    </location>
</feature>
<reference evidence="3 5" key="1">
    <citation type="submission" date="2015-10" db="EMBL/GenBank/DDBJ databases">
        <title>The cercosporin biosynthetic gene cluster was horizontally transferred to several fungal lineages and shown to be expanded in Cercospora beticola based on microsynteny with recipient genomes.</title>
        <authorList>
            <person name="De Jonge R."/>
            <person name="Ebert M.K."/>
            <person name="Suttle J.C."/>
            <person name="Jurick Ii W.M."/>
            <person name="Secor G.A."/>
            <person name="Thomma B.P."/>
            <person name="Van De Peer Y."/>
            <person name="Bolton M.D."/>
        </authorList>
    </citation>
    <scope>NUCLEOTIDE SEQUENCE [LARGE SCALE GENOMIC DNA]</scope>
    <source>
        <strain evidence="3 5">09-40</strain>
    </source>
</reference>
<feature type="region of interest" description="Disordered" evidence="2">
    <location>
        <begin position="133"/>
        <end position="152"/>
    </location>
</feature>
<gene>
    <name evidence="3" type="ORF">CB0940_03395</name>
    <name evidence="4" type="ORF">RHO25_005190</name>
</gene>
<feature type="region of interest" description="Disordered" evidence="2">
    <location>
        <begin position="242"/>
        <end position="276"/>
    </location>
</feature>
<sequence length="303" mass="34073">MTPSANRILDRDHESPKGIRRRASKTHTPSSKASTSLMDRTNTTRTRSNYTMTTTSSTPGVGMTTFLPEMNSTPPMPTFQKPDMETPTPLRRERPREYATPSRTQGLRRPDTPRAERSIEDLFVQSARKPHVPYSTTPLIDRVPGTPPLPRNWGRRQDRAICILDASNYSLGGIVAKIRHVFPDLDGTLTPAMVDKRLRQLDQIIEIDYWAVGLAKNEKQQRKEKAKLEEAEAKRLESSSMLMGGSARGVADEARSEKEDLVRAQKKSRSKEKVIDGSRVDADMEARDPVARGFLSSFRTQIA</sequence>
<keyword evidence="1" id="KW-0175">Coiled coil</keyword>
<evidence type="ECO:0000256" key="1">
    <source>
        <dbReference type="SAM" id="Coils"/>
    </source>
</evidence>
<feature type="compositionally biased region" description="Basic and acidic residues" evidence="2">
    <location>
        <begin position="250"/>
        <end position="263"/>
    </location>
</feature>